<dbReference type="EMBL" id="JAFIMR010000012">
    <property type="protein sequence ID" value="KAI1871912.1"/>
    <property type="molecule type" value="Genomic_DNA"/>
</dbReference>
<comment type="caution">
    <text evidence="1">The sequence shown here is derived from an EMBL/GenBank/DDBJ whole genome shotgun (WGS) entry which is preliminary data.</text>
</comment>
<organism evidence="1 2">
    <name type="scientific">Neoarthrinium moseri</name>
    <dbReference type="NCBI Taxonomy" id="1658444"/>
    <lineage>
        <taxon>Eukaryota</taxon>
        <taxon>Fungi</taxon>
        <taxon>Dikarya</taxon>
        <taxon>Ascomycota</taxon>
        <taxon>Pezizomycotina</taxon>
        <taxon>Sordariomycetes</taxon>
        <taxon>Xylariomycetidae</taxon>
        <taxon>Amphisphaeriales</taxon>
        <taxon>Apiosporaceae</taxon>
        <taxon>Neoarthrinium</taxon>
    </lineage>
</organism>
<sequence>MSYNYLSRKIFQGSLVLKTQGICHFSRRRSPITFGEQVDQWTREGSKDAAIDNIEDSVEQILSNIPKHFEEYEVTLRGLLFDHLIAAEMVIDDLGRAGNGMMNALSTILMTAKDGLEADEPGNRPWPTHLTDIKPIMLAVVNVLITRTIEARDWMWANTQNSVCFSRMQKCLEDAFIMDTWASTHAAPLVAQVTTAFEELYIELSDSLWNEELDSRALANFADCICGGSLQRHTDVLKSGEEASRTAAFKARRKQLGGRKIWPQPELLQADRRRGRVRLAGSPLAKHVELCKYEVVDESKSQEDIPRIQEKEASRTLVARRFSGDTIAYQSQRQRWLMAN</sequence>
<proteinExistence type="predicted"/>
<reference evidence="1" key="1">
    <citation type="submission" date="2021-03" db="EMBL/GenBank/DDBJ databases">
        <title>Revisited historic fungal species revealed as producer of novel bioactive compounds through whole genome sequencing and comparative genomics.</title>
        <authorList>
            <person name="Vignolle G.A."/>
            <person name="Hochenegger N."/>
            <person name="Mach R.L."/>
            <person name="Mach-Aigner A.R."/>
            <person name="Javad Rahimi M."/>
            <person name="Salim K.A."/>
            <person name="Chan C.M."/>
            <person name="Lim L.B.L."/>
            <person name="Cai F."/>
            <person name="Druzhinina I.S."/>
            <person name="U'Ren J.M."/>
            <person name="Derntl C."/>
        </authorList>
    </citation>
    <scope>NUCLEOTIDE SEQUENCE</scope>
    <source>
        <strain evidence="1">TUCIM 5799</strain>
    </source>
</reference>
<evidence type="ECO:0000313" key="1">
    <source>
        <dbReference type="EMBL" id="KAI1871912.1"/>
    </source>
</evidence>
<evidence type="ECO:0000313" key="2">
    <source>
        <dbReference type="Proteomes" id="UP000829685"/>
    </source>
</evidence>
<dbReference type="AlphaFoldDB" id="A0A9P9WN66"/>
<protein>
    <submittedName>
        <fullName evidence="1">Uncharacterized protein</fullName>
    </submittedName>
</protein>
<name>A0A9P9WN66_9PEZI</name>
<dbReference type="Proteomes" id="UP000829685">
    <property type="component" value="Unassembled WGS sequence"/>
</dbReference>
<accession>A0A9P9WN66</accession>
<keyword evidence="2" id="KW-1185">Reference proteome</keyword>
<gene>
    <name evidence="1" type="ORF">JX265_005898</name>
</gene>